<dbReference type="GO" id="GO:1905515">
    <property type="term" value="P:non-motile cilium assembly"/>
    <property type="evidence" value="ECO:0007669"/>
    <property type="project" value="TreeGrafter"/>
</dbReference>
<keyword evidence="3 5" id="KW-1133">Transmembrane helix</keyword>
<organism evidence="6 7">
    <name type="scientific">Chlamydomonas eustigma</name>
    <dbReference type="NCBI Taxonomy" id="1157962"/>
    <lineage>
        <taxon>Eukaryota</taxon>
        <taxon>Viridiplantae</taxon>
        <taxon>Chlorophyta</taxon>
        <taxon>core chlorophytes</taxon>
        <taxon>Chlorophyceae</taxon>
        <taxon>CS clade</taxon>
        <taxon>Chlamydomonadales</taxon>
        <taxon>Chlamydomonadaceae</taxon>
        <taxon>Chlamydomonas</taxon>
    </lineage>
</organism>
<dbReference type="PANTHER" id="PTHR13531">
    <property type="entry name" value="GEO07735P1-RELATED-RELATED"/>
    <property type="match status" value="1"/>
</dbReference>
<evidence type="ECO:0000256" key="4">
    <source>
        <dbReference type="ARBA" id="ARBA00023136"/>
    </source>
</evidence>
<keyword evidence="4 5" id="KW-0472">Membrane</keyword>
<dbReference type="OrthoDB" id="262535at2759"/>
<sequence length="178" mass="20570">MQQATAATLQSNPELNNAQGTTLPGTTAQSFVAPAKKPKRKVLTSLTLQIFLYFGGWWDVFYYVLNILVFVYKGLTLPYPTRNFAMEFSFAWLWFIIDIPRIFLISKGNKTETCFPLFMSWWLNLPLLGLYIYYIKFETYVLKIDLILSGISLGFVGVQFFLSIVFWFVFLLSTKFAS</sequence>
<evidence type="ECO:0000313" key="7">
    <source>
        <dbReference type="Proteomes" id="UP000232323"/>
    </source>
</evidence>
<evidence type="ECO:0008006" key="8">
    <source>
        <dbReference type="Google" id="ProtNLM"/>
    </source>
</evidence>
<dbReference type="GO" id="GO:0016020">
    <property type="term" value="C:membrane"/>
    <property type="evidence" value="ECO:0007669"/>
    <property type="project" value="UniProtKB-SubCell"/>
</dbReference>
<feature type="transmembrane region" description="Helical" evidence="5">
    <location>
        <begin position="115"/>
        <end position="134"/>
    </location>
</feature>
<dbReference type="EMBL" id="BEGY01000026">
    <property type="protein sequence ID" value="GAX77664.1"/>
    <property type="molecule type" value="Genomic_DNA"/>
</dbReference>
<accession>A0A250X3K8</accession>
<comment type="subcellular location">
    <subcellularLocation>
        <location evidence="1">Membrane</location>
        <topology evidence="1">Multi-pass membrane protein</topology>
    </subcellularLocation>
</comment>
<evidence type="ECO:0000256" key="1">
    <source>
        <dbReference type="ARBA" id="ARBA00004141"/>
    </source>
</evidence>
<evidence type="ECO:0000256" key="5">
    <source>
        <dbReference type="SAM" id="Phobius"/>
    </source>
</evidence>
<dbReference type="Proteomes" id="UP000232323">
    <property type="component" value="Unassembled WGS sequence"/>
</dbReference>
<dbReference type="Pfam" id="PF09799">
    <property type="entry name" value="Transmemb_17"/>
    <property type="match status" value="1"/>
</dbReference>
<dbReference type="AlphaFoldDB" id="A0A250X3K8"/>
<name>A0A250X3K8_9CHLO</name>
<evidence type="ECO:0000313" key="6">
    <source>
        <dbReference type="EMBL" id="GAX77664.1"/>
    </source>
</evidence>
<evidence type="ECO:0000256" key="3">
    <source>
        <dbReference type="ARBA" id="ARBA00022989"/>
    </source>
</evidence>
<feature type="transmembrane region" description="Helical" evidence="5">
    <location>
        <begin position="46"/>
        <end position="72"/>
    </location>
</feature>
<proteinExistence type="predicted"/>
<keyword evidence="2 5" id="KW-0812">Transmembrane</keyword>
<dbReference type="STRING" id="1157962.A0A250X3K8"/>
<dbReference type="GO" id="GO:0035869">
    <property type="term" value="C:ciliary transition zone"/>
    <property type="evidence" value="ECO:0007669"/>
    <property type="project" value="TreeGrafter"/>
</dbReference>
<keyword evidence="7" id="KW-1185">Reference proteome</keyword>
<evidence type="ECO:0000256" key="2">
    <source>
        <dbReference type="ARBA" id="ARBA00022692"/>
    </source>
</evidence>
<feature type="transmembrane region" description="Helical" evidence="5">
    <location>
        <begin position="146"/>
        <end position="172"/>
    </location>
</feature>
<feature type="transmembrane region" description="Helical" evidence="5">
    <location>
        <begin position="84"/>
        <end position="103"/>
    </location>
</feature>
<dbReference type="PANTHER" id="PTHR13531:SF0">
    <property type="entry name" value="GEO07735P1-RELATED"/>
    <property type="match status" value="1"/>
</dbReference>
<dbReference type="InterPro" id="IPR019184">
    <property type="entry name" value="Uncharacterised_TM-17"/>
</dbReference>
<comment type="caution">
    <text evidence="6">The sequence shown here is derived from an EMBL/GenBank/DDBJ whole genome shotgun (WGS) entry which is preliminary data.</text>
</comment>
<gene>
    <name evidence="6" type="ORF">CEUSTIGMA_g5107.t1</name>
</gene>
<reference evidence="6 7" key="1">
    <citation type="submission" date="2017-08" db="EMBL/GenBank/DDBJ databases">
        <title>Acidophilic green algal genome provides insights into adaptation to an acidic environment.</title>
        <authorList>
            <person name="Hirooka S."/>
            <person name="Hirose Y."/>
            <person name="Kanesaki Y."/>
            <person name="Higuchi S."/>
            <person name="Fujiwara T."/>
            <person name="Onuma R."/>
            <person name="Era A."/>
            <person name="Ohbayashi R."/>
            <person name="Uzuka A."/>
            <person name="Nozaki H."/>
            <person name="Yoshikawa H."/>
            <person name="Miyagishima S.Y."/>
        </authorList>
    </citation>
    <scope>NUCLEOTIDE SEQUENCE [LARGE SCALE GENOMIC DNA]</scope>
    <source>
        <strain evidence="6 7">NIES-2499</strain>
    </source>
</reference>
<protein>
    <recommendedName>
        <fullName evidence="8">Transmembrane protein</fullName>
    </recommendedName>
</protein>